<dbReference type="InterPro" id="IPR014729">
    <property type="entry name" value="Rossmann-like_a/b/a_fold"/>
</dbReference>
<feature type="domain" description="DUF218" evidence="1">
    <location>
        <begin position="16"/>
        <end position="100"/>
    </location>
</feature>
<dbReference type="Proteomes" id="UP000694941">
    <property type="component" value="Unplaced"/>
</dbReference>
<proteinExistence type="predicted"/>
<reference evidence="3" key="1">
    <citation type="submission" date="2025-08" db="UniProtKB">
        <authorList>
            <consortium name="RefSeq"/>
        </authorList>
    </citation>
    <scope>IDENTIFICATION</scope>
    <source>
        <tissue evidence="3">Muscle</tissue>
    </source>
</reference>
<accession>A0ABM1C3T0</accession>
<dbReference type="InterPro" id="IPR051599">
    <property type="entry name" value="Cell_Envelope_Assoc"/>
</dbReference>
<protein>
    <submittedName>
        <fullName evidence="3">Uncharacterized protein LOC106477664</fullName>
    </submittedName>
</protein>
<dbReference type="InterPro" id="IPR003848">
    <property type="entry name" value="DUF218"/>
</dbReference>
<dbReference type="PANTHER" id="PTHR30336:SF20">
    <property type="entry name" value="DUF218 DOMAIN-CONTAINING PROTEIN"/>
    <property type="match status" value="1"/>
</dbReference>
<evidence type="ECO:0000259" key="1">
    <source>
        <dbReference type="Pfam" id="PF02698"/>
    </source>
</evidence>
<feature type="non-terminal residue" evidence="3">
    <location>
        <position position="1"/>
    </location>
</feature>
<evidence type="ECO:0000313" key="2">
    <source>
        <dbReference type="Proteomes" id="UP000694941"/>
    </source>
</evidence>
<gene>
    <name evidence="3" type="primary">LOC106477664</name>
</gene>
<dbReference type="Pfam" id="PF02698">
    <property type="entry name" value="DUF218"/>
    <property type="match status" value="1"/>
</dbReference>
<name>A0ABM1C3T0_LIMPO</name>
<dbReference type="PANTHER" id="PTHR30336">
    <property type="entry name" value="INNER MEMBRANE PROTEIN, PROBABLE PERMEASE"/>
    <property type="match status" value="1"/>
</dbReference>
<dbReference type="CDD" id="cd06259">
    <property type="entry name" value="YdcF-like"/>
    <property type="match status" value="1"/>
</dbReference>
<keyword evidence="2" id="KW-1185">Reference proteome</keyword>
<evidence type="ECO:0000313" key="3">
    <source>
        <dbReference type="RefSeq" id="XP_013793660.1"/>
    </source>
</evidence>
<organism evidence="2 3">
    <name type="scientific">Limulus polyphemus</name>
    <name type="common">Atlantic horseshoe crab</name>
    <dbReference type="NCBI Taxonomy" id="6850"/>
    <lineage>
        <taxon>Eukaryota</taxon>
        <taxon>Metazoa</taxon>
        <taxon>Ecdysozoa</taxon>
        <taxon>Arthropoda</taxon>
        <taxon>Chelicerata</taxon>
        <taxon>Merostomata</taxon>
        <taxon>Xiphosura</taxon>
        <taxon>Limulidae</taxon>
        <taxon>Limulus</taxon>
    </lineage>
</organism>
<dbReference type="GeneID" id="106477664"/>
<dbReference type="RefSeq" id="XP_013793660.1">
    <property type="nucleotide sequence ID" value="XM_013938206.1"/>
</dbReference>
<dbReference type="Gene3D" id="3.40.50.620">
    <property type="entry name" value="HUPs"/>
    <property type="match status" value="1"/>
</dbReference>
<sequence length="173" mass="19927">LKIESNVVDLEYSNFISGKWTRPEAYVFRDVALDIGVPENRIIIESQATNTGENVKFSYKIMKKYNINPSSIILVQTPYMERRTYATFMKQWPGNVTSLRVVVTSPPITLRHYPIRAVGTMREILAAMLGTFQRIKIYPRIGFQIHQNVNSEVNEAFEALVKTGRYNDYIIST</sequence>